<evidence type="ECO:0000256" key="4">
    <source>
        <dbReference type="ARBA" id="ARBA00037926"/>
    </source>
</evidence>
<gene>
    <name evidence="11" type="primary">aanat</name>
</gene>
<evidence type="ECO:0000256" key="2">
    <source>
        <dbReference type="ARBA" id="ARBA00023315"/>
    </source>
</evidence>
<evidence type="ECO:0000256" key="1">
    <source>
        <dbReference type="ARBA" id="ARBA00022679"/>
    </source>
</evidence>
<protein>
    <recommendedName>
        <fullName evidence="7">Serotonin N-acetyltransferase</fullName>
        <ecNumber evidence="6">2.3.1.87</ecNumber>
    </recommendedName>
    <alternativeName>
        <fullName evidence="8">Aralkylamine N-acetyltransferase</fullName>
    </alternativeName>
</protein>
<evidence type="ECO:0000256" key="6">
    <source>
        <dbReference type="ARBA" id="ARBA00039114"/>
    </source>
</evidence>
<comment type="pathway">
    <text evidence="4">Aromatic compound metabolism; melatonin biosynthesis; melatonin from serotonin: step 1/2.</text>
</comment>
<dbReference type="GO" id="GO:0030187">
    <property type="term" value="P:melatonin biosynthetic process"/>
    <property type="evidence" value="ECO:0007669"/>
    <property type="project" value="UniProtKB-KW"/>
</dbReference>
<dbReference type="GO" id="GO:0004059">
    <property type="term" value="F:aralkylamine N-acetyltransferase activity"/>
    <property type="evidence" value="ECO:0007669"/>
    <property type="project" value="UniProtKB-EC"/>
</dbReference>
<evidence type="ECO:0000256" key="9">
    <source>
        <dbReference type="ARBA" id="ARBA00043260"/>
    </source>
</evidence>
<dbReference type="AlphaFoldDB" id="A0A097EU64"/>
<evidence type="ECO:0000313" key="11">
    <source>
        <dbReference type="EMBL" id="AIT11917.1"/>
    </source>
</evidence>
<keyword evidence="9" id="KW-0471">Melatonin biosynthesis</keyword>
<dbReference type="PANTHER" id="PTHR10908">
    <property type="entry name" value="SEROTONIN N-ACETYLTRANSFERASE"/>
    <property type="match status" value="1"/>
</dbReference>
<dbReference type="SUPFAM" id="SSF55729">
    <property type="entry name" value="Acyl-CoA N-acyltransferases (Nat)"/>
    <property type="match status" value="1"/>
</dbReference>
<keyword evidence="2" id="KW-0012">Acyltransferase</keyword>
<accession>A0A097EU64</accession>
<dbReference type="Pfam" id="PF13673">
    <property type="entry name" value="Acetyltransf_10"/>
    <property type="match status" value="1"/>
</dbReference>
<dbReference type="InterPro" id="IPR051635">
    <property type="entry name" value="SNAT-like"/>
</dbReference>
<evidence type="ECO:0000256" key="3">
    <source>
        <dbReference type="ARBA" id="ARBA00036561"/>
    </source>
</evidence>
<organism evidence="11">
    <name type="scientific">Platynereis dumerilii</name>
    <name type="common">Dumeril's clam worm</name>
    <dbReference type="NCBI Taxonomy" id="6359"/>
    <lineage>
        <taxon>Eukaryota</taxon>
        <taxon>Metazoa</taxon>
        <taxon>Spiralia</taxon>
        <taxon>Lophotrochozoa</taxon>
        <taxon>Annelida</taxon>
        <taxon>Polychaeta</taxon>
        <taxon>Errantia</taxon>
        <taxon>Phyllodocida</taxon>
        <taxon>Nereididae</taxon>
        <taxon>Platynereis</taxon>
    </lineage>
</organism>
<dbReference type="EMBL" id="KM199645">
    <property type="protein sequence ID" value="AIT11917.1"/>
    <property type="molecule type" value="mRNA"/>
</dbReference>
<evidence type="ECO:0000256" key="5">
    <source>
        <dbReference type="ARBA" id="ARBA00038182"/>
    </source>
</evidence>
<evidence type="ECO:0000256" key="8">
    <source>
        <dbReference type="ARBA" id="ARBA00042928"/>
    </source>
</evidence>
<proteinExistence type="evidence at transcript level"/>
<sequence>MALTGEFRLLTPQDVQTAFQLELDGYPSDEAATLEIMQMRQREAPQLCTGYFECSGLFGFILATRAVSEKFTHESMSAHEPDGESVCIHSVCVDKARRRQGIALNLLKHFNDHVKNTQSGVKRIALLCHERLIPLYSKAGFQFVGKSSIVHGQESWFEMVMLV</sequence>
<comment type="similarity">
    <text evidence="5">Belongs to the acetyltransferase family. AANAT subfamily.</text>
</comment>
<name>A0A097EU64_PLADU</name>
<dbReference type="EC" id="2.3.1.87" evidence="6"/>
<dbReference type="CDD" id="cd04301">
    <property type="entry name" value="NAT_SF"/>
    <property type="match status" value="1"/>
</dbReference>
<dbReference type="PROSITE" id="PS51186">
    <property type="entry name" value="GNAT"/>
    <property type="match status" value="1"/>
</dbReference>
<dbReference type="GO" id="GO:0005737">
    <property type="term" value="C:cytoplasm"/>
    <property type="evidence" value="ECO:0007669"/>
    <property type="project" value="TreeGrafter"/>
</dbReference>
<dbReference type="InterPro" id="IPR000182">
    <property type="entry name" value="GNAT_dom"/>
</dbReference>
<evidence type="ECO:0000259" key="10">
    <source>
        <dbReference type="PROSITE" id="PS51186"/>
    </source>
</evidence>
<dbReference type="InterPro" id="IPR016181">
    <property type="entry name" value="Acyl_CoA_acyltransferase"/>
</dbReference>
<comment type="catalytic activity">
    <reaction evidence="3">
        <text>a 2-arylethylamine + acetyl-CoA = an N-acetyl-2-arylethylamine + CoA + H(+)</text>
        <dbReference type="Rhea" id="RHEA:20497"/>
        <dbReference type="ChEBI" id="CHEBI:15378"/>
        <dbReference type="ChEBI" id="CHEBI:55469"/>
        <dbReference type="ChEBI" id="CHEBI:57287"/>
        <dbReference type="ChEBI" id="CHEBI:57288"/>
        <dbReference type="ChEBI" id="CHEBI:77827"/>
        <dbReference type="EC" id="2.3.1.87"/>
    </reaction>
</comment>
<evidence type="ECO:0000256" key="7">
    <source>
        <dbReference type="ARBA" id="ARBA00039398"/>
    </source>
</evidence>
<keyword evidence="1 11" id="KW-0808">Transferase</keyword>
<dbReference type="Gene3D" id="3.40.630.30">
    <property type="match status" value="1"/>
</dbReference>
<dbReference type="PANTHER" id="PTHR10908:SF0">
    <property type="entry name" value="SEROTONIN N-ACETYLTRANSFERASE"/>
    <property type="match status" value="1"/>
</dbReference>
<reference evidence="11" key="1">
    <citation type="journal article" date="2014" name="Cell">
        <title>Melatonin signaling controls circadian swimming behavior in marine zooplankton.</title>
        <authorList>
            <person name="Tosches M.A."/>
            <person name="Bucher D."/>
            <person name="Vopalensky P."/>
            <person name="Arendt D."/>
        </authorList>
    </citation>
    <scope>NUCLEOTIDE SEQUENCE</scope>
</reference>
<feature type="domain" description="N-acetyltransferase" evidence="10">
    <location>
        <begin position="5"/>
        <end position="163"/>
    </location>
</feature>